<sequence>MCTRLTLKKERPYGDIYRLCTTRVDCLLDKLELRSRQPDNDQPARSLIEVFCSRANVVIVEGGYFDIDYRSEFSKVHDSRFAFRSPDTTRLHFFHGVIADDNPYIYDFVAQDESIYYGYTVIRPQVPGKIGRSMVSVDVEVPGIIGEKEFADKVRTSVAEVVQVFGVAKKVVGVPFMEQDGHILTCAHIAAWVCHYTAVLRGAVRRRATAEFHDVGDKSAAVSRPYPSQGLNLNVVATTLRSVDLPPEVLDAASLLRYGDTNWSRRPGFSARLNELTNAESEEERNINSRPLARLWVRENLGATICRYLNSKLPVILLRSPEDNLDVAHAQVVVGYLRRSEIDEDALLPRRLPPQQKSDSDVTAFIVCDDQVGPYKIVLLDDLVDAIMSSIYSEDADTAVVVPLPRSLWLSGTAAEEAATYWLETLAQDRLDRLPTWQAITEDERSGVYHDNLRSFVAQVSGSEVGQLALRSYVSTGVEFKKSFTERLGGSIELARAIGNMQLPKYVWVCEAIVRSLRSVRGGKSVLATIVFDSTAVAIEGRMTGADLIPLIVHLPGQAKCASRYADYRSSPGQNGIDDYQALIGQDWIPACTGLYKTGRWNRASHNTPDVYQPWKVALSTN</sequence>
<keyword evidence="2" id="KW-1185">Reference proteome</keyword>
<name>A0A318JN45_9NOCA</name>
<dbReference type="Proteomes" id="UP000247569">
    <property type="component" value="Unassembled WGS sequence"/>
</dbReference>
<proteinExistence type="predicted"/>
<evidence type="ECO:0000313" key="1">
    <source>
        <dbReference type="EMBL" id="PXX54745.1"/>
    </source>
</evidence>
<dbReference type="AlphaFoldDB" id="A0A318JN45"/>
<organism evidence="1 2">
    <name type="scientific">Nocardia tenerifensis</name>
    <dbReference type="NCBI Taxonomy" id="228006"/>
    <lineage>
        <taxon>Bacteria</taxon>
        <taxon>Bacillati</taxon>
        <taxon>Actinomycetota</taxon>
        <taxon>Actinomycetes</taxon>
        <taxon>Mycobacteriales</taxon>
        <taxon>Nocardiaceae</taxon>
        <taxon>Nocardia</taxon>
    </lineage>
</organism>
<accession>A0A318JN45</accession>
<gene>
    <name evidence="1" type="ORF">DFR70_12339</name>
</gene>
<reference evidence="1 2" key="1">
    <citation type="submission" date="2018-05" db="EMBL/GenBank/DDBJ databases">
        <title>Genomic Encyclopedia of Type Strains, Phase IV (KMG-IV): sequencing the most valuable type-strain genomes for metagenomic binning, comparative biology and taxonomic classification.</title>
        <authorList>
            <person name="Goeker M."/>
        </authorList>
    </citation>
    <scope>NUCLEOTIDE SEQUENCE [LARGE SCALE GENOMIC DNA]</scope>
    <source>
        <strain evidence="1 2">DSM 44704</strain>
    </source>
</reference>
<evidence type="ECO:0000313" key="2">
    <source>
        <dbReference type="Proteomes" id="UP000247569"/>
    </source>
</evidence>
<dbReference type="EMBL" id="QJKF01000023">
    <property type="protein sequence ID" value="PXX54745.1"/>
    <property type="molecule type" value="Genomic_DNA"/>
</dbReference>
<protein>
    <submittedName>
        <fullName evidence="1">Uncharacterized protein</fullName>
    </submittedName>
</protein>
<comment type="caution">
    <text evidence="1">The sequence shown here is derived from an EMBL/GenBank/DDBJ whole genome shotgun (WGS) entry which is preliminary data.</text>
</comment>